<evidence type="ECO:0000313" key="3">
    <source>
        <dbReference type="Proteomes" id="UP000316727"/>
    </source>
</evidence>
<feature type="transmembrane region" description="Helical" evidence="1">
    <location>
        <begin position="138"/>
        <end position="156"/>
    </location>
</feature>
<keyword evidence="1" id="KW-0812">Transmembrane</keyword>
<dbReference type="Pfam" id="PF22503">
    <property type="entry name" value="DUF6992"/>
    <property type="match status" value="1"/>
</dbReference>
<organism evidence="2 3">
    <name type="scientific">Pontibacter mangrovi</name>
    <dbReference type="NCBI Taxonomy" id="2589816"/>
    <lineage>
        <taxon>Bacteria</taxon>
        <taxon>Pseudomonadati</taxon>
        <taxon>Bacteroidota</taxon>
        <taxon>Cytophagia</taxon>
        <taxon>Cytophagales</taxon>
        <taxon>Hymenobacteraceae</taxon>
        <taxon>Pontibacter</taxon>
    </lineage>
</organism>
<feature type="transmembrane region" description="Helical" evidence="1">
    <location>
        <begin position="99"/>
        <end position="118"/>
    </location>
</feature>
<accession>A0A501WJ34</accession>
<dbReference type="OrthoDB" id="1122568at2"/>
<evidence type="ECO:0000256" key="1">
    <source>
        <dbReference type="SAM" id="Phobius"/>
    </source>
</evidence>
<dbReference type="AlphaFoldDB" id="A0A501WJ34"/>
<sequence>MLFCLTASAQSLPQLNQSQTGTLKAGMLVLGGWAILNILFSSFKLTRTSRSRRYFHQMNVYWNIVNLLIASYALYAILSRPSAGLPLPDSLQLHTLYKSLLYLNVGLDVAYLLLGLYLKERARWATGNEQLQGWSQSVLLQGAFLFVLDLVLVVLLEGYTEPFFRLVQQ</sequence>
<reference evidence="2 3" key="1">
    <citation type="submission" date="2019-06" db="EMBL/GenBank/DDBJ databases">
        <title>A novel bacterium of genus Pontibacter, isolated from marine sediment.</title>
        <authorList>
            <person name="Huang H."/>
            <person name="Mo K."/>
            <person name="Hu Y."/>
        </authorList>
    </citation>
    <scope>NUCLEOTIDE SEQUENCE [LARGE SCALE GENOMIC DNA]</scope>
    <source>
        <strain evidence="2 3">HB172049</strain>
    </source>
</reference>
<dbReference type="EMBL" id="VFRQ01000002">
    <property type="protein sequence ID" value="TPE45616.1"/>
    <property type="molecule type" value="Genomic_DNA"/>
</dbReference>
<dbReference type="Proteomes" id="UP000316727">
    <property type="component" value="Unassembled WGS sequence"/>
</dbReference>
<protein>
    <submittedName>
        <fullName evidence="2">Uncharacterized protein</fullName>
    </submittedName>
</protein>
<comment type="caution">
    <text evidence="2">The sequence shown here is derived from an EMBL/GenBank/DDBJ whole genome shotgun (WGS) entry which is preliminary data.</text>
</comment>
<dbReference type="InterPro" id="IPR054261">
    <property type="entry name" value="DUF6992"/>
</dbReference>
<proteinExistence type="predicted"/>
<name>A0A501WJ34_9BACT</name>
<feature type="transmembrane region" description="Helical" evidence="1">
    <location>
        <begin position="21"/>
        <end position="40"/>
    </location>
</feature>
<keyword evidence="1" id="KW-1133">Transmembrane helix</keyword>
<gene>
    <name evidence="2" type="ORF">FJM65_04590</name>
</gene>
<evidence type="ECO:0000313" key="2">
    <source>
        <dbReference type="EMBL" id="TPE45616.1"/>
    </source>
</evidence>
<keyword evidence="1" id="KW-0472">Membrane</keyword>
<keyword evidence="3" id="KW-1185">Reference proteome</keyword>
<feature type="transmembrane region" description="Helical" evidence="1">
    <location>
        <begin position="60"/>
        <end position="79"/>
    </location>
</feature>